<name>A0A560ME02_9BRAD</name>
<protein>
    <submittedName>
        <fullName evidence="1">Uncharacterized protein</fullName>
    </submittedName>
</protein>
<dbReference type="OrthoDB" id="8139499at2"/>
<proteinExistence type="predicted"/>
<accession>A0A560ME02</accession>
<gene>
    <name evidence="1" type="ORF">FBZ93_102166</name>
</gene>
<dbReference type="EMBL" id="VITY01000002">
    <property type="protein sequence ID" value="TWC05853.1"/>
    <property type="molecule type" value="Genomic_DNA"/>
</dbReference>
<dbReference type="STRING" id="1755647.AS156_22155"/>
<dbReference type="RefSeq" id="WP_050424309.1">
    <property type="nucleotide sequence ID" value="NZ_VITY01000002.1"/>
</dbReference>
<organism evidence="1 2">
    <name type="scientific">Bradyrhizobium macuxiense</name>
    <dbReference type="NCBI Taxonomy" id="1755647"/>
    <lineage>
        <taxon>Bacteria</taxon>
        <taxon>Pseudomonadati</taxon>
        <taxon>Pseudomonadota</taxon>
        <taxon>Alphaproteobacteria</taxon>
        <taxon>Hyphomicrobiales</taxon>
        <taxon>Nitrobacteraceae</taxon>
        <taxon>Bradyrhizobium</taxon>
    </lineage>
</organism>
<comment type="caution">
    <text evidence="1">The sequence shown here is derived from an EMBL/GenBank/DDBJ whole genome shotgun (WGS) entry which is preliminary data.</text>
</comment>
<reference evidence="1 2" key="1">
    <citation type="submission" date="2019-06" db="EMBL/GenBank/DDBJ databases">
        <title>Genomic Encyclopedia of Type Strains, Phase IV (KMG-V): Genome sequencing to study the core and pangenomes of soil and plant-associated prokaryotes.</title>
        <authorList>
            <person name="Whitman W."/>
        </authorList>
    </citation>
    <scope>NUCLEOTIDE SEQUENCE [LARGE SCALE GENOMIC DNA]</scope>
    <source>
        <strain evidence="1 2">BR 10355</strain>
    </source>
</reference>
<keyword evidence="2" id="KW-1185">Reference proteome</keyword>
<evidence type="ECO:0000313" key="2">
    <source>
        <dbReference type="Proteomes" id="UP000321304"/>
    </source>
</evidence>
<dbReference type="AlphaFoldDB" id="A0A560ME02"/>
<evidence type="ECO:0000313" key="1">
    <source>
        <dbReference type="EMBL" id="TWC05853.1"/>
    </source>
</evidence>
<sequence>MFQLFLRARAHDLIRSRRSEEGFKARSAERDAETDRARIGSIMAAIEAALQAAESEQSGLGRRVDDVLARAAVTLGNGTDEYLEREALDNYHQDLFDAEISNGQRRLKELATEIAHFKFMKAAVLSRFPDYKPAAASI</sequence>
<dbReference type="Proteomes" id="UP000321304">
    <property type="component" value="Unassembled WGS sequence"/>
</dbReference>